<name>A0ABW9RYS2_9BACT</name>
<dbReference type="SMART" id="SM00827">
    <property type="entry name" value="PKS_AT"/>
    <property type="match status" value="1"/>
</dbReference>
<dbReference type="Gene3D" id="3.40.366.10">
    <property type="entry name" value="Malonyl-Coenzyme A Acyl Carrier Protein, domain 2"/>
    <property type="match status" value="1"/>
</dbReference>
<sequence>MKKQIIFMYSGQGSQYYQMGKELYENHSKFRQWMDQCNEIVQPIIKTSLTDILYRGKGKGEPFDNVLHTKPALLCIQYSLTKVLNEMNIQPDFLMGYSVGELVAAVASEAVSLEDGIRLAVDIARLTDEKTQPAAMLAVMGQKSLMTDYSELFHDCWLTAENFTENFVVSGLPLTIQQLHGELNKKSIMSQILPVKYGFHTELIDPIEEECKQLVHHVSISAPKVPMISSLNEGIVQQPDGDYLWKAIRHPVNFHQTVRRVLDTGDYIFIDVGPSGTLATFVKYILPPDSGSVSLQVLNQFGRDLLNIDRLKANLLSHTY</sequence>
<keyword evidence="1" id="KW-0808">Transferase</keyword>
<dbReference type="InterPro" id="IPR050444">
    <property type="entry name" value="Polyketide_Synthase"/>
</dbReference>
<dbReference type="EMBL" id="SMLW01000680">
    <property type="protein sequence ID" value="MTI29173.1"/>
    <property type="molecule type" value="Genomic_DNA"/>
</dbReference>
<evidence type="ECO:0000256" key="1">
    <source>
        <dbReference type="ARBA" id="ARBA00022679"/>
    </source>
</evidence>
<dbReference type="PANTHER" id="PTHR45681:SF6">
    <property type="entry name" value="POLYKETIDE SYNTHASE 37"/>
    <property type="match status" value="1"/>
</dbReference>
<evidence type="ECO:0000313" key="4">
    <source>
        <dbReference type="Proteomes" id="UP000798808"/>
    </source>
</evidence>
<proteinExistence type="predicted"/>
<dbReference type="SUPFAM" id="SSF52151">
    <property type="entry name" value="FabD/lysophospholipase-like"/>
    <property type="match status" value="1"/>
</dbReference>
<dbReference type="Pfam" id="PF00698">
    <property type="entry name" value="Acyl_transf_1"/>
    <property type="match status" value="1"/>
</dbReference>
<dbReference type="GO" id="GO:0016746">
    <property type="term" value="F:acyltransferase activity"/>
    <property type="evidence" value="ECO:0007669"/>
    <property type="project" value="UniProtKB-KW"/>
</dbReference>
<dbReference type="Proteomes" id="UP000798808">
    <property type="component" value="Unassembled WGS sequence"/>
</dbReference>
<reference evidence="3 4" key="1">
    <citation type="submission" date="2019-02" db="EMBL/GenBank/DDBJ databases">
        <authorList>
            <person name="Goldberg S.R."/>
            <person name="Haltli B.A."/>
            <person name="Correa H."/>
            <person name="Russell K.G."/>
        </authorList>
    </citation>
    <scope>NUCLEOTIDE SEQUENCE [LARGE SCALE GENOMIC DNA]</scope>
    <source>
        <strain evidence="3 4">JCM 16186</strain>
    </source>
</reference>
<gene>
    <name evidence="3" type="ORF">E1163_29700</name>
</gene>
<dbReference type="RefSeq" id="WP_155177422.1">
    <property type="nucleotide sequence ID" value="NZ_BAAAFL010000029.1"/>
</dbReference>
<dbReference type="PANTHER" id="PTHR45681">
    <property type="entry name" value="POLYKETIDE SYNTHASE 44-RELATED"/>
    <property type="match status" value="1"/>
</dbReference>
<feature type="domain" description="Malonyl-CoA:ACP transacylase (MAT)" evidence="2">
    <location>
        <begin position="8"/>
        <end position="300"/>
    </location>
</feature>
<keyword evidence="3" id="KW-0012">Acyltransferase</keyword>
<dbReference type="InterPro" id="IPR014043">
    <property type="entry name" value="Acyl_transferase_dom"/>
</dbReference>
<comment type="caution">
    <text evidence="3">The sequence shown here is derived from an EMBL/GenBank/DDBJ whole genome shotgun (WGS) entry which is preliminary data.</text>
</comment>
<evidence type="ECO:0000259" key="2">
    <source>
        <dbReference type="SMART" id="SM00827"/>
    </source>
</evidence>
<keyword evidence="4" id="KW-1185">Reference proteome</keyword>
<organism evidence="3 4">
    <name type="scientific">Fulvivirga kasyanovii</name>
    <dbReference type="NCBI Taxonomy" id="396812"/>
    <lineage>
        <taxon>Bacteria</taxon>
        <taxon>Pseudomonadati</taxon>
        <taxon>Bacteroidota</taxon>
        <taxon>Cytophagia</taxon>
        <taxon>Cytophagales</taxon>
        <taxon>Fulvivirgaceae</taxon>
        <taxon>Fulvivirga</taxon>
    </lineage>
</organism>
<dbReference type="InterPro" id="IPR016035">
    <property type="entry name" value="Acyl_Trfase/lysoPLipase"/>
</dbReference>
<protein>
    <submittedName>
        <fullName evidence="3">Acyltransferase domain-containing protein</fullName>
    </submittedName>
</protein>
<dbReference type="InterPro" id="IPR001227">
    <property type="entry name" value="Ac_transferase_dom_sf"/>
</dbReference>
<accession>A0ABW9RYS2</accession>
<evidence type="ECO:0000313" key="3">
    <source>
        <dbReference type="EMBL" id="MTI29173.1"/>
    </source>
</evidence>